<keyword evidence="3" id="KW-1185">Reference proteome</keyword>
<name>A0AAW0KHT9_QUESU</name>
<reference evidence="2 3" key="1">
    <citation type="journal article" date="2018" name="Sci. Data">
        <title>The draft genome sequence of cork oak.</title>
        <authorList>
            <person name="Ramos A.M."/>
            <person name="Usie A."/>
            <person name="Barbosa P."/>
            <person name="Barros P.M."/>
            <person name="Capote T."/>
            <person name="Chaves I."/>
            <person name="Simoes F."/>
            <person name="Abreu I."/>
            <person name="Carrasquinho I."/>
            <person name="Faro C."/>
            <person name="Guimaraes J.B."/>
            <person name="Mendonca D."/>
            <person name="Nobrega F."/>
            <person name="Rodrigues L."/>
            <person name="Saibo N.J.M."/>
            <person name="Varela M.C."/>
            <person name="Egas C."/>
            <person name="Matos J."/>
            <person name="Miguel C.M."/>
            <person name="Oliveira M.M."/>
            <person name="Ricardo C.P."/>
            <person name="Goncalves S."/>
        </authorList>
    </citation>
    <scope>NUCLEOTIDE SEQUENCE [LARGE SCALE GENOMIC DNA]</scope>
    <source>
        <strain evidence="3">cv. HL8</strain>
    </source>
</reference>
<dbReference type="EMBL" id="PKMF04000329">
    <property type="protein sequence ID" value="KAK7837456.1"/>
    <property type="molecule type" value="Genomic_DNA"/>
</dbReference>
<protein>
    <submittedName>
        <fullName evidence="2">Uncharacterized protein</fullName>
    </submittedName>
</protein>
<dbReference type="AlphaFoldDB" id="A0AAW0KHT9"/>
<comment type="caution">
    <text evidence="2">The sequence shown here is derived from an EMBL/GenBank/DDBJ whole genome shotgun (WGS) entry which is preliminary data.</text>
</comment>
<evidence type="ECO:0000256" key="1">
    <source>
        <dbReference type="SAM" id="MobiDB-lite"/>
    </source>
</evidence>
<feature type="region of interest" description="Disordered" evidence="1">
    <location>
        <begin position="22"/>
        <end position="49"/>
    </location>
</feature>
<gene>
    <name evidence="2" type="ORF">CFP56_021264</name>
</gene>
<accession>A0AAW0KHT9</accession>
<sequence length="49" mass="5176">MACIMSGTYRTRLRAGLALLSPQHRTGSPTSSASLVHYAESIGNSKPEA</sequence>
<evidence type="ECO:0000313" key="3">
    <source>
        <dbReference type="Proteomes" id="UP000237347"/>
    </source>
</evidence>
<proteinExistence type="predicted"/>
<evidence type="ECO:0000313" key="2">
    <source>
        <dbReference type="EMBL" id="KAK7837456.1"/>
    </source>
</evidence>
<dbReference type="Proteomes" id="UP000237347">
    <property type="component" value="Unassembled WGS sequence"/>
</dbReference>
<organism evidence="2 3">
    <name type="scientific">Quercus suber</name>
    <name type="common">Cork oak</name>
    <dbReference type="NCBI Taxonomy" id="58331"/>
    <lineage>
        <taxon>Eukaryota</taxon>
        <taxon>Viridiplantae</taxon>
        <taxon>Streptophyta</taxon>
        <taxon>Embryophyta</taxon>
        <taxon>Tracheophyta</taxon>
        <taxon>Spermatophyta</taxon>
        <taxon>Magnoliopsida</taxon>
        <taxon>eudicotyledons</taxon>
        <taxon>Gunneridae</taxon>
        <taxon>Pentapetalae</taxon>
        <taxon>rosids</taxon>
        <taxon>fabids</taxon>
        <taxon>Fagales</taxon>
        <taxon>Fagaceae</taxon>
        <taxon>Quercus</taxon>
    </lineage>
</organism>
<feature type="compositionally biased region" description="Polar residues" evidence="1">
    <location>
        <begin position="23"/>
        <end position="34"/>
    </location>
</feature>